<evidence type="ECO:0000256" key="6">
    <source>
        <dbReference type="ARBA" id="ARBA00023163"/>
    </source>
</evidence>
<evidence type="ECO:0000256" key="5">
    <source>
        <dbReference type="ARBA" id="ARBA00023125"/>
    </source>
</evidence>
<dbReference type="InterPro" id="IPR036864">
    <property type="entry name" value="Zn2-C6_fun-type_DNA-bd_sf"/>
</dbReference>
<dbReference type="Proteomes" id="UP000070444">
    <property type="component" value="Unassembled WGS sequence"/>
</dbReference>
<dbReference type="GO" id="GO:0005634">
    <property type="term" value="C:nucleus"/>
    <property type="evidence" value="ECO:0007669"/>
    <property type="project" value="UniProtKB-SubCell"/>
</dbReference>
<proteinExistence type="predicted"/>
<dbReference type="GO" id="GO:0008270">
    <property type="term" value="F:zinc ion binding"/>
    <property type="evidence" value="ECO:0007669"/>
    <property type="project" value="InterPro"/>
</dbReference>
<dbReference type="PROSITE" id="PS50048">
    <property type="entry name" value="ZN2_CY6_FUNGAL_2"/>
    <property type="match status" value="1"/>
</dbReference>
<dbReference type="GO" id="GO:0045944">
    <property type="term" value="P:positive regulation of transcription by RNA polymerase II"/>
    <property type="evidence" value="ECO:0007669"/>
    <property type="project" value="TreeGrafter"/>
</dbReference>
<protein>
    <recommendedName>
        <fullName evidence="8">Zn(2)-C6 fungal-type domain-containing protein</fullName>
    </recommendedName>
</protein>
<dbReference type="PANTHER" id="PTHR47782">
    <property type="entry name" value="ZN(II)2CYS6 TRANSCRIPTION FACTOR (EUROFUNG)-RELATED"/>
    <property type="match status" value="1"/>
</dbReference>
<sequence length="133" mass="14907">MEKSESLISCNICKIRKVKCGRELPMCSYCSKRGITCIYPDRIGQKGVSETGLNSFMNESSQPAVTIIQSNNTQKFQTHILLILSTQIVEYDKELIPQIGFFVNKLELGVIGALLKFSIHESGMDSRVIKSFI</sequence>
<organism evidence="9 10">
    <name type="scientific">Conidiobolus coronatus (strain ATCC 28846 / CBS 209.66 / NRRL 28638)</name>
    <name type="common">Delacroixia coronata</name>
    <dbReference type="NCBI Taxonomy" id="796925"/>
    <lineage>
        <taxon>Eukaryota</taxon>
        <taxon>Fungi</taxon>
        <taxon>Fungi incertae sedis</taxon>
        <taxon>Zoopagomycota</taxon>
        <taxon>Entomophthoromycotina</taxon>
        <taxon>Entomophthoromycetes</taxon>
        <taxon>Entomophthorales</taxon>
        <taxon>Ancylistaceae</taxon>
        <taxon>Conidiobolus</taxon>
    </lineage>
</organism>
<accession>A0A137NT93</accession>
<keyword evidence="2" id="KW-0479">Metal-binding</keyword>
<evidence type="ECO:0000256" key="3">
    <source>
        <dbReference type="ARBA" id="ARBA00022833"/>
    </source>
</evidence>
<feature type="domain" description="Zn(2)-C6 fungal-type" evidence="8">
    <location>
        <begin position="9"/>
        <end position="39"/>
    </location>
</feature>
<keyword evidence="5" id="KW-0238">DNA-binding</keyword>
<reference evidence="9 10" key="1">
    <citation type="journal article" date="2015" name="Genome Biol. Evol.">
        <title>Phylogenomic analyses indicate that early fungi evolved digesting cell walls of algal ancestors of land plants.</title>
        <authorList>
            <person name="Chang Y."/>
            <person name="Wang S."/>
            <person name="Sekimoto S."/>
            <person name="Aerts A.L."/>
            <person name="Choi C."/>
            <person name="Clum A."/>
            <person name="LaButti K.M."/>
            <person name="Lindquist E.A."/>
            <person name="Yee Ngan C."/>
            <person name="Ohm R.A."/>
            <person name="Salamov A.A."/>
            <person name="Grigoriev I.V."/>
            <person name="Spatafora J.W."/>
            <person name="Berbee M.L."/>
        </authorList>
    </citation>
    <scope>NUCLEOTIDE SEQUENCE [LARGE SCALE GENOMIC DNA]</scope>
    <source>
        <strain evidence="9 10">NRRL 28638</strain>
    </source>
</reference>
<keyword evidence="4" id="KW-0805">Transcription regulation</keyword>
<evidence type="ECO:0000259" key="8">
    <source>
        <dbReference type="PROSITE" id="PS50048"/>
    </source>
</evidence>
<evidence type="ECO:0000313" key="9">
    <source>
        <dbReference type="EMBL" id="KXN65939.1"/>
    </source>
</evidence>
<keyword evidence="6" id="KW-0804">Transcription</keyword>
<dbReference type="InterPro" id="IPR052202">
    <property type="entry name" value="Yeast_MetPath_Reg"/>
</dbReference>
<keyword evidence="3" id="KW-0862">Zinc</keyword>
<evidence type="ECO:0000313" key="10">
    <source>
        <dbReference type="Proteomes" id="UP000070444"/>
    </source>
</evidence>
<dbReference type="SUPFAM" id="SSF57701">
    <property type="entry name" value="Zn2/Cys6 DNA-binding domain"/>
    <property type="match status" value="1"/>
</dbReference>
<gene>
    <name evidence="9" type="ORF">CONCODRAFT_12348</name>
</gene>
<name>A0A137NT93_CONC2</name>
<evidence type="ECO:0000256" key="1">
    <source>
        <dbReference type="ARBA" id="ARBA00004123"/>
    </source>
</evidence>
<dbReference type="PANTHER" id="PTHR47782:SF12">
    <property type="entry name" value="ZN(II)2CYS6 TRANSCRIPTION FACTOR (EUROFUNG)"/>
    <property type="match status" value="1"/>
</dbReference>
<dbReference type="SMART" id="SM00066">
    <property type="entry name" value="GAL4"/>
    <property type="match status" value="1"/>
</dbReference>
<dbReference type="EMBL" id="KQ964794">
    <property type="protein sequence ID" value="KXN65939.1"/>
    <property type="molecule type" value="Genomic_DNA"/>
</dbReference>
<dbReference type="AlphaFoldDB" id="A0A137NT93"/>
<evidence type="ECO:0000256" key="7">
    <source>
        <dbReference type="ARBA" id="ARBA00023242"/>
    </source>
</evidence>
<dbReference type="OrthoDB" id="2740448at2759"/>
<evidence type="ECO:0000256" key="2">
    <source>
        <dbReference type="ARBA" id="ARBA00022723"/>
    </source>
</evidence>
<dbReference type="GO" id="GO:0000981">
    <property type="term" value="F:DNA-binding transcription factor activity, RNA polymerase II-specific"/>
    <property type="evidence" value="ECO:0007669"/>
    <property type="project" value="InterPro"/>
</dbReference>
<evidence type="ECO:0000256" key="4">
    <source>
        <dbReference type="ARBA" id="ARBA00023015"/>
    </source>
</evidence>
<dbReference type="Pfam" id="PF00172">
    <property type="entry name" value="Zn_clus"/>
    <property type="match status" value="1"/>
</dbReference>
<keyword evidence="7" id="KW-0539">Nucleus</keyword>
<keyword evidence="10" id="KW-1185">Reference proteome</keyword>
<dbReference type="PROSITE" id="PS00463">
    <property type="entry name" value="ZN2_CY6_FUNGAL_1"/>
    <property type="match status" value="1"/>
</dbReference>
<dbReference type="InterPro" id="IPR001138">
    <property type="entry name" value="Zn2Cys6_DnaBD"/>
</dbReference>
<dbReference type="GO" id="GO:0043565">
    <property type="term" value="F:sequence-specific DNA binding"/>
    <property type="evidence" value="ECO:0007669"/>
    <property type="project" value="TreeGrafter"/>
</dbReference>
<comment type="subcellular location">
    <subcellularLocation>
        <location evidence="1">Nucleus</location>
    </subcellularLocation>
</comment>
<dbReference type="CDD" id="cd00067">
    <property type="entry name" value="GAL4"/>
    <property type="match status" value="1"/>
</dbReference>
<dbReference type="Gene3D" id="4.10.240.10">
    <property type="entry name" value="Zn(2)-C6 fungal-type DNA-binding domain"/>
    <property type="match status" value="1"/>
</dbReference>